<proteinExistence type="predicted"/>
<dbReference type="InterPro" id="IPR003458">
    <property type="entry name" value="Phage_T4_Gp38_tail_assem"/>
</dbReference>
<dbReference type="Proteomes" id="UP000076008">
    <property type="component" value="Unassembled WGS sequence"/>
</dbReference>
<dbReference type="EMBL" id="FJXR01000020">
    <property type="protein sequence ID" value="CZV81022.1"/>
    <property type="molecule type" value="Genomic_DNA"/>
</dbReference>
<evidence type="ECO:0000313" key="1">
    <source>
        <dbReference type="EMBL" id="CZV81022.1"/>
    </source>
</evidence>
<dbReference type="InterPro" id="IPR051220">
    <property type="entry name" value="TFA_Chaperone"/>
</dbReference>
<dbReference type="AlphaFoldDB" id="A0A157G0V2"/>
<protein>
    <submittedName>
        <fullName evidence="1">Phage tail assembly chaperone gp38</fullName>
    </submittedName>
</protein>
<dbReference type="RefSeq" id="WP_063144831.1">
    <property type="nucleotide sequence ID" value="NZ_FJXR01000020.1"/>
</dbReference>
<evidence type="ECO:0000313" key="2">
    <source>
        <dbReference type="Proteomes" id="UP000076008"/>
    </source>
</evidence>
<name>A0A157G0V2_ENTCL</name>
<sequence length="198" mass="21923">MQSAVIENGFAVVAGEVVVFNYDSLTRVYLSQTTEFIPVGVSIPANACTDKPLAAKKGYVVCRNSQLTGWEYLADHRGETVWNIRTGAEQQITVPGDYPADTTIYPPSTPYDKWNGERWVTDEAEKAAADIAEATATKAALIKSAAEKIEPLQDAVELDMATDQEKSSYDAWRKYRVLLTRVDTSLAPDIDWPEPPEY</sequence>
<reference evidence="1 2" key="1">
    <citation type="submission" date="2016-03" db="EMBL/GenBank/DDBJ databases">
        <authorList>
            <consortium name="Pathogen Informatics"/>
        </authorList>
    </citation>
    <scope>NUCLEOTIDE SEQUENCE [LARGE SCALE GENOMIC DNA]</scope>
    <source>
        <strain evidence="2">e1252</strain>
    </source>
</reference>
<dbReference type="PANTHER" id="PTHR34413:SF2">
    <property type="entry name" value="PROPHAGE TAIL FIBER ASSEMBLY PROTEIN HOMOLOG TFAE-RELATED"/>
    <property type="match status" value="1"/>
</dbReference>
<dbReference type="Pfam" id="PF02413">
    <property type="entry name" value="Caudo_TAP"/>
    <property type="match status" value="1"/>
</dbReference>
<organism evidence="1 2">
    <name type="scientific">Enterobacter cloacae</name>
    <dbReference type="NCBI Taxonomy" id="550"/>
    <lineage>
        <taxon>Bacteria</taxon>
        <taxon>Pseudomonadati</taxon>
        <taxon>Pseudomonadota</taxon>
        <taxon>Gammaproteobacteria</taxon>
        <taxon>Enterobacterales</taxon>
        <taxon>Enterobacteriaceae</taxon>
        <taxon>Enterobacter</taxon>
        <taxon>Enterobacter cloacae complex</taxon>
    </lineage>
</organism>
<gene>
    <name evidence="1" type="ORF">SAMEA2273318_03259</name>
</gene>
<accession>A0A157G0V2</accession>
<dbReference type="PANTHER" id="PTHR34413">
    <property type="entry name" value="PROPHAGE TAIL FIBER ASSEMBLY PROTEIN HOMOLOG TFAE-RELATED-RELATED"/>
    <property type="match status" value="1"/>
</dbReference>